<dbReference type="Pfam" id="PF21686">
    <property type="entry name" value="LigD_Prim-Pol"/>
    <property type="match status" value="1"/>
</dbReference>
<dbReference type="KEGG" id="arev:RVR_570"/>
<evidence type="ECO:0000259" key="1">
    <source>
        <dbReference type="Pfam" id="PF21686"/>
    </source>
</evidence>
<dbReference type="PANTHER" id="PTHR42705:SF2">
    <property type="entry name" value="BIFUNCTIONAL NON-HOMOLOGOUS END JOINING PROTEIN LIGD"/>
    <property type="match status" value="1"/>
</dbReference>
<dbReference type="Proteomes" id="UP000595703">
    <property type="component" value="Chromosome"/>
</dbReference>
<evidence type="ECO:0000313" key="2">
    <source>
        <dbReference type="EMBL" id="BBA95636.1"/>
    </source>
</evidence>
<dbReference type="Gene3D" id="3.90.920.10">
    <property type="entry name" value="DNA primase, PRIM domain"/>
    <property type="match status" value="1"/>
</dbReference>
<dbReference type="PANTHER" id="PTHR42705">
    <property type="entry name" value="BIFUNCTIONAL NON-HOMOLOGOUS END JOINING PROTEIN LIGD"/>
    <property type="match status" value="1"/>
</dbReference>
<sequence>MASTTDTATTVRGGRHTVRLNRPDKVLFPDDGLTKADLVAYYRAVAPRMLPHLRGRPLMLERRPDGVEGGSFMQKDVPRHFPDWVHRATVPKEHGTLTHLVCDDTATLLYAASQACVTPHRWLSRADRPHHPDRLVFDLDPAEDDFGPVRGSARLLRALLADLRLPCAVMTTGSRGLHLLVPLDRRAPADEVLRFARDVAATLAARHPGQLTTETRKAARRGRLFLDVGRNGYAQTSVAPYAVRARPGAPVAMPLTWAEVDDPATTARRWTLRDIGARLRGPDPWQDTALRRGRSLGPAARRLEALRDADHRPEG</sequence>
<dbReference type="AlphaFoldDB" id="A0A7U3UN73"/>
<dbReference type="InterPro" id="IPR052171">
    <property type="entry name" value="NHEJ_LigD"/>
</dbReference>
<protein>
    <recommendedName>
        <fullName evidence="1">DNA ligase D polymerase domain-containing protein</fullName>
    </recommendedName>
</protein>
<reference evidence="2 3" key="3">
    <citation type="journal article" date="2011" name="Nat. Chem. Biol.">
        <title>Reveromycin A biosynthesis uses RevG and RevJ for stereospecific spiroacetal formation.</title>
        <authorList>
            <person name="Takahashi S."/>
            <person name="Toyoda A."/>
            <person name="Sekiyama Y."/>
            <person name="Takagi H."/>
            <person name="Nogawa T."/>
            <person name="Uramoto M."/>
            <person name="Suzuki R."/>
            <person name="Koshino H."/>
            <person name="Kumano T."/>
            <person name="Panthee S."/>
            <person name="Dairi T."/>
            <person name="Ishikawa J."/>
            <person name="Ikeda H."/>
            <person name="Sakaki Y."/>
            <person name="Osada H."/>
        </authorList>
    </citation>
    <scope>NUCLEOTIDE SEQUENCE [LARGE SCALE GENOMIC DNA]</scope>
    <source>
        <strain evidence="2 3">SN-593</strain>
    </source>
</reference>
<keyword evidence="3" id="KW-1185">Reference proteome</keyword>
<reference evidence="2 3" key="4">
    <citation type="journal article" date="2020" name="Sci. Rep.">
        <title>beta-carboline chemical signals induce reveromycin production through a LuxR family regulator in Streptomyces sp. SN-593.</title>
        <authorList>
            <person name="Panthee S."/>
            <person name="Kito N."/>
            <person name="Hayashi T."/>
            <person name="Shimizu T."/>
            <person name="Ishikawa J."/>
            <person name="Hamamoto H."/>
            <person name="Osada H."/>
            <person name="Takahashi S."/>
        </authorList>
    </citation>
    <scope>NUCLEOTIDE SEQUENCE [LARGE SCALE GENOMIC DNA]</scope>
    <source>
        <strain evidence="2 3">SN-593</strain>
    </source>
</reference>
<dbReference type="RefSeq" id="WP_202232139.1">
    <property type="nucleotide sequence ID" value="NZ_AP018365.1"/>
</dbReference>
<feature type="domain" description="DNA ligase D polymerase" evidence="1">
    <location>
        <begin position="34"/>
        <end position="285"/>
    </location>
</feature>
<dbReference type="InterPro" id="IPR014145">
    <property type="entry name" value="LigD_pol_dom"/>
</dbReference>
<reference evidence="2 3" key="2">
    <citation type="journal article" date="2011" name="J. Antibiot.">
        <title>Furaquinocins I and J: novel polyketide isoprenoid hybrid compounds from Streptomyces reveromyceticus SN-593.</title>
        <authorList>
            <person name="Panthee S."/>
            <person name="Takahashi S."/>
            <person name="Takagi H."/>
            <person name="Nogawa T."/>
            <person name="Oowada E."/>
            <person name="Uramoto M."/>
            <person name="Osada H."/>
        </authorList>
    </citation>
    <scope>NUCLEOTIDE SEQUENCE [LARGE SCALE GENOMIC DNA]</scope>
    <source>
        <strain evidence="2 3">SN-593</strain>
    </source>
</reference>
<accession>A0A7U3UN73</accession>
<organism evidence="2 3">
    <name type="scientific">Actinacidiphila reveromycinica</name>
    <dbReference type="NCBI Taxonomy" id="659352"/>
    <lineage>
        <taxon>Bacteria</taxon>
        <taxon>Bacillati</taxon>
        <taxon>Actinomycetota</taxon>
        <taxon>Actinomycetes</taxon>
        <taxon>Kitasatosporales</taxon>
        <taxon>Streptomycetaceae</taxon>
        <taxon>Actinacidiphila</taxon>
    </lineage>
</organism>
<proteinExistence type="predicted"/>
<name>A0A7U3UN73_9ACTN</name>
<reference evidence="2 3" key="1">
    <citation type="journal article" date="2010" name="J. Bacteriol.">
        <title>Biochemical characterization of a novel indole prenyltransferase from Streptomyces sp. SN-593.</title>
        <authorList>
            <person name="Takahashi S."/>
            <person name="Takagi H."/>
            <person name="Toyoda A."/>
            <person name="Uramoto M."/>
            <person name="Nogawa T."/>
            <person name="Ueki M."/>
            <person name="Sakaki Y."/>
            <person name="Osada H."/>
        </authorList>
    </citation>
    <scope>NUCLEOTIDE SEQUENCE [LARGE SCALE GENOMIC DNA]</scope>
    <source>
        <strain evidence="2 3">SN-593</strain>
    </source>
</reference>
<dbReference type="EMBL" id="AP018365">
    <property type="protein sequence ID" value="BBA95636.1"/>
    <property type="molecule type" value="Genomic_DNA"/>
</dbReference>
<dbReference type="NCBIfam" id="TIGR02778">
    <property type="entry name" value="ligD_pol"/>
    <property type="match status" value="1"/>
</dbReference>
<evidence type="ECO:0000313" key="3">
    <source>
        <dbReference type="Proteomes" id="UP000595703"/>
    </source>
</evidence>
<gene>
    <name evidence="2" type="ORF">RVR_570</name>
</gene>
<dbReference type="SUPFAM" id="SSF56747">
    <property type="entry name" value="Prim-pol domain"/>
    <property type="match status" value="1"/>
</dbReference>